<comment type="caution">
    <text evidence="4">The sequence shown here is derived from an EMBL/GenBank/DDBJ whole genome shotgun (WGS) entry which is preliminary data.</text>
</comment>
<evidence type="ECO:0000259" key="3">
    <source>
        <dbReference type="SMART" id="SM00822"/>
    </source>
</evidence>
<dbReference type="Pfam" id="PF13561">
    <property type="entry name" value="adh_short_C2"/>
    <property type="match status" value="1"/>
</dbReference>
<comment type="similarity">
    <text evidence="1">Belongs to the short-chain dehydrogenases/reductases (SDR) family.</text>
</comment>
<dbReference type="PANTHER" id="PTHR24321">
    <property type="entry name" value="DEHYDROGENASES, SHORT CHAIN"/>
    <property type="match status" value="1"/>
</dbReference>
<dbReference type="SUPFAM" id="SSF51735">
    <property type="entry name" value="NAD(P)-binding Rossmann-fold domains"/>
    <property type="match status" value="1"/>
</dbReference>
<dbReference type="EMBL" id="LXQD01000080">
    <property type="protein sequence ID" value="RCJ39088.1"/>
    <property type="molecule type" value="Genomic_DNA"/>
</dbReference>
<sequence>MSLMAGKVAIVTGASSGIGRATALAFGKAGAKVVVVARREAQGEETVHLIHEAGSEAVFVKADVTQAVDIEAMVKKAIETYGSLDYAFNNAGSGTSGKIADLSEADWDLEINANLKSVWLSMKYEIPAMQQSGGGAIVNISSQGALVGVANYGAYGAAKAGVIALSRAAAAEYSADRIRINTISPGAVKTDLWAAAPPEMLDQVAAGIPLQRIGAPEDIASAVVWLCSDGAAFVTGHNLVVDGGFTAVQK</sequence>
<feature type="domain" description="Ketoreductase" evidence="3">
    <location>
        <begin position="7"/>
        <end position="186"/>
    </location>
</feature>
<protein>
    <submittedName>
        <fullName evidence="4">Short-chain dehydrogenase</fullName>
    </submittedName>
</protein>
<dbReference type="SMART" id="SM00822">
    <property type="entry name" value="PKS_KR"/>
    <property type="match status" value="1"/>
</dbReference>
<dbReference type="InterPro" id="IPR020904">
    <property type="entry name" value="Sc_DH/Rdtase_CS"/>
</dbReference>
<accession>A0A367RRD0</accession>
<dbReference type="InterPro" id="IPR036291">
    <property type="entry name" value="NAD(P)-bd_dom_sf"/>
</dbReference>
<evidence type="ECO:0000256" key="1">
    <source>
        <dbReference type="ARBA" id="ARBA00006484"/>
    </source>
</evidence>
<dbReference type="Proteomes" id="UP000252107">
    <property type="component" value="Unassembled WGS sequence"/>
</dbReference>
<reference evidence="4" key="1">
    <citation type="submission" date="2016-04" db="EMBL/GenBank/DDBJ databases">
        <authorList>
            <person name="Tabuchi Yagui T.R."/>
        </authorList>
    </citation>
    <scope>NUCLEOTIDE SEQUENCE [LARGE SCALE GENOMIC DNA]</scope>
    <source>
        <strain evidence="4">NIES-26</strain>
    </source>
</reference>
<dbReference type="FunFam" id="3.40.50.720:FF:000084">
    <property type="entry name" value="Short-chain dehydrogenase reductase"/>
    <property type="match status" value="1"/>
</dbReference>
<dbReference type="Gene3D" id="3.40.50.720">
    <property type="entry name" value="NAD(P)-binding Rossmann-like Domain"/>
    <property type="match status" value="1"/>
</dbReference>
<dbReference type="PROSITE" id="PS00061">
    <property type="entry name" value="ADH_SHORT"/>
    <property type="match status" value="1"/>
</dbReference>
<proteinExistence type="inferred from homology"/>
<dbReference type="PANTHER" id="PTHR24321:SF11">
    <property type="entry name" value="BLR0893 PROTEIN"/>
    <property type="match status" value="1"/>
</dbReference>
<dbReference type="AlphaFoldDB" id="A0A367RRD0"/>
<dbReference type="CDD" id="cd05233">
    <property type="entry name" value="SDR_c"/>
    <property type="match status" value="1"/>
</dbReference>
<keyword evidence="2" id="KW-0560">Oxidoreductase</keyword>
<dbReference type="GO" id="GO:0016491">
    <property type="term" value="F:oxidoreductase activity"/>
    <property type="evidence" value="ECO:0007669"/>
    <property type="project" value="UniProtKB-KW"/>
</dbReference>
<evidence type="ECO:0000313" key="4">
    <source>
        <dbReference type="EMBL" id="RCJ39088.1"/>
    </source>
</evidence>
<evidence type="ECO:0000256" key="2">
    <source>
        <dbReference type="ARBA" id="ARBA00023002"/>
    </source>
</evidence>
<organism evidence="4 5">
    <name type="scientific">Nostoc minutum NIES-26</name>
    <dbReference type="NCBI Taxonomy" id="1844469"/>
    <lineage>
        <taxon>Bacteria</taxon>
        <taxon>Bacillati</taxon>
        <taxon>Cyanobacteriota</taxon>
        <taxon>Cyanophyceae</taxon>
        <taxon>Nostocales</taxon>
        <taxon>Nostocaceae</taxon>
        <taxon>Nostoc</taxon>
    </lineage>
</organism>
<gene>
    <name evidence="4" type="ORF">A6770_39050</name>
</gene>
<name>A0A367RRD0_9NOSO</name>
<dbReference type="PRINTS" id="PR00080">
    <property type="entry name" value="SDRFAMILY"/>
</dbReference>
<dbReference type="InterPro" id="IPR002347">
    <property type="entry name" value="SDR_fam"/>
</dbReference>
<dbReference type="NCBIfam" id="NF005559">
    <property type="entry name" value="PRK07231.1"/>
    <property type="match status" value="1"/>
</dbReference>
<dbReference type="PRINTS" id="PR00081">
    <property type="entry name" value="GDHRDH"/>
</dbReference>
<keyword evidence="5" id="KW-1185">Reference proteome</keyword>
<evidence type="ECO:0000313" key="5">
    <source>
        <dbReference type="Proteomes" id="UP000252107"/>
    </source>
</evidence>
<dbReference type="InterPro" id="IPR057326">
    <property type="entry name" value="KR_dom"/>
</dbReference>